<dbReference type="Proteomes" id="UP001341840">
    <property type="component" value="Unassembled WGS sequence"/>
</dbReference>
<feature type="signal peptide" evidence="1">
    <location>
        <begin position="1"/>
        <end position="16"/>
    </location>
</feature>
<protein>
    <submittedName>
        <fullName evidence="2">Uncharacterized protein</fullName>
    </submittedName>
</protein>
<sequence length="114" mass="13533">MLLLLVILSNIYKARDANYPNSIFLNALIGLYPYCENKSFLEIQLRQEMQHTRNVTEVMDTKKRKISLKQAILSRQEKFIFCFFCLHPSCLWYFNILKQLNKLMNEIACSTFSK</sequence>
<feature type="chain" id="PRO_5045451845" evidence="1">
    <location>
        <begin position="17"/>
        <end position="114"/>
    </location>
</feature>
<keyword evidence="1" id="KW-0732">Signal</keyword>
<evidence type="ECO:0000256" key="1">
    <source>
        <dbReference type="SAM" id="SignalP"/>
    </source>
</evidence>
<proteinExistence type="predicted"/>
<reference evidence="2 3" key="1">
    <citation type="journal article" date="2023" name="Plants (Basel)">
        <title>Bridging the Gap: Combining Genomics and Transcriptomics Approaches to Understand Stylosanthes scabra, an Orphan Legume from the Brazilian Caatinga.</title>
        <authorList>
            <person name="Ferreira-Neto J.R.C."/>
            <person name="da Silva M.D."/>
            <person name="Binneck E."/>
            <person name="de Melo N.F."/>
            <person name="da Silva R.H."/>
            <person name="de Melo A.L.T.M."/>
            <person name="Pandolfi V."/>
            <person name="Bustamante F.O."/>
            <person name="Brasileiro-Vidal A.C."/>
            <person name="Benko-Iseppon A.M."/>
        </authorList>
    </citation>
    <scope>NUCLEOTIDE SEQUENCE [LARGE SCALE GENOMIC DNA]</scope>
    <source>
        <tissue evidence="2">Leaves</tissue>
    </source>
</reference>
<evidence type="ECO:0000313" key="3">
    <source>
        <dbReference type="Proteomes" id="UP001341840"/>
    </source>
</evidence>
<gene>
    <name evidence="2" type="ORF">PIB30_101784</name>
</gene>
<accession>A0ABU6UWI2</accession>
<evidence type="ECO:0000313" key="2">
    <source>
        <dbReference type="EMBL" id="MED6165662.1"/>
    </source>
</evidence>
<comment type="caution">
    <text evidence="2">The sequence shown here is derived from an EMBL/GenBank/DDBJ whole genome shotgun (WGS) entry which is preliminary data.</text>
</comment>
<keyword evidence="3" id="KW-1185">Reference proteome</keyword>
<dbReference type="EMBL" id="JASCZI010123858">
    <property type="protein sequence ID" value="MED6165662.1"/>
    <property type="molecule type" value="Genomic_DNA"/>
</dbReference>
<name>A0ABU6UWI2_9FABA</name>
<organism evidence="2 3">
    <name type="scientific">Stylosanthes scabra</name>
    <dbReference type="NCBI Taxonomy" id="79078"/>
    <lineage>
        <taxon>Eukaryota</taxon>
        <taxon>Viridiplantae</taxon>
        <taxon>Streptophyta</taxon>
        <taxon>Embryophyta</taxon>
        <taxon>Tracheophyta</taxon>
        <taxon>Spermatophyta</taxon>
        <taxon>Magnoliopsida</taxon>
        <taxon>eudicotyledons</taxon>
        <taxon>Gunneridae</taxon>
        <taxon>Pentapetalae</taxon>
        <taxon>rosids</taxon>
        <taxon>fabids</taxon>
        <taxon>Fabales</taxon>
        <taxon>Fabaceae</taxon>
        <taxon>Papilionoideae</taxon>
        <taxon>50 kb inversion clade</taxon>
        <taxon>dalbergioids sensu lato</taxon>
        <taxon>Dalbergieae</taxon>
        <taxon>Pterocarpus clade</taxon>
        <taxon>Stylosanthes</taxon>
    </lineage>
</organism>